<evidence type="ECO:0000256" key="4">
    <source>
        <dbReference type="ARBA" id="ARBA00023004"/>
    </source>
</evidence>
<dbReference type="CDD" id="cd00207">
    <property type="entry name" value="fer2"/>
    <property type="match status" value="1"/>
</dbReference>
<gene>
    <name evidence="8" type="ORF">GCM10017774_64510</name>
</gene>
<feature type="domain" description="2Fe-2S ferredoxin-type" evidence="7">
    <location>
        <begin position="2"/>
        <end position="106"/>
    </location>
</feature>
<comment type="caution">
    <text evidence="8">The sequence shown here is derived from an EMBL/GenBank/DDBJ whole genome shotgun (WGS) entry which is preliminary data.</text>
</comment>
<dbReference type="RefSeq" id="WP_191303131.1">
    <property type="nucleotide sequence ID" value="NZ_BNAR01000012.1"/>
</dbReference>
<evidence type="ECO:0000256" key="5">
    <source>
        <dbReference type="ARBA" id="ARBA00023014"/>
    </source>
</evidence>
<dbReference type="EMBL" id="BNAR01000012">
    <property type="protein sequence ID" value="GHH52499.1"/>
    <property type="molecule type" value="Genomic_DNA"/>
</dbReference>
<evidence type="ECO:0000256" key="3">
    <source>
        <dbReference type="ARBA" id="ARBA00022723"/>
    </source>
</evidence>
<accession>A0ABQ3MNZ9</accession>
<evidence type="ECO:0000313" key="9">
    <source>
        <dbReference type="Proteomes" id="UP000605568"/>
    </source>
</evidence>
<proteinExistence type="inferred from homology"/>
<dbReference type="InterPro" id="IPR001055">
    <property type="entry name" value="Adrenodoxin-like"/>
</dbReference>
<reference evidence="9" key="1">
    <citation type="journal article" date="2019" name="Int. J. Syst. Evol. Microbiol.">
        <title>The Global Catalogue of Microorganisms (GCM) 10K type strain sequencing project: providing services to taxonomists for standard genome sequencing and annotation.</title>
        <authorList>
            <consortium name="The Broad Institute Genomics Platform"/>
            <consortium name="The Broad Institute Genome Sequencing Center for Infectious Disease"/>
            <person name="Wu L."/>
            <person name="Ma J."/>
        </authorList>
    </citation>
    <scope>NUCLEOTIDE SEQUENCE [LARGE SCALE GENOMIC DNA]</scope>
    <source>
        <strain evidence="9">CGMCC 4.7367</strain>
    </source>
</reference>
<evidence type="ECO:0000256" key="6">
    <source>
        <dbReference type="ARBA" id="ARBA00034078"/>
    </source>
</evidence>
<keyword evidence="5" id="KW-0411">Iron-sulfur</keyword>
<dbReference type="InterPro" id="IPR036010">
    <property type="entry name" value="2Fe-2S_ferredoxin-like_sf"/>
</dbReference>
<dbReference type="PROSITE" id="PS51085">
    <property type="entry name" value="2FE2S_FER_2"/>
    <property type="match status" value="1"/>
</dbReference>
<dbReference type="InterPro" id="IPR001041">
    <property type="entry name" value="2Fe-2S_ferredoxin-type"/>
</dbReference>
<dbReference type="SUPFAM" id="SSF54292">
    <property type="entry name" value="2Fe-2S ferredoxin-like"/>
    <property type="match status" value="1"/>
</dbReference>
<evidence type="ECO:0000256" key="2">
    <source>
        <dbReference type="ARBA" id="ARBA00022714"/>
    </source>
</evidence>
<keyword evidence="2" id="KW-0001">2Fe-2S</keyword>
<evidence type="ECO:0000256" key="1">
    <source>
        <dbReference type="ARBA" id="ARBA00010914"/>
    </source>
</evidence>
<dbReference type="PANTHER" id="PTHR23426">
    <property type="entry name" value="FERREDOXIN/ADRENODOXIN"/>
    <property type="match status" value="1"/>
</dbReference>
<comment type="similarity">
    <text evidence="1">Belongs to the adrenodoxin/putidaredoxin family.</text>
</comment>
<evidence type="ECO:0000313" key="8">
    <source>
        <dbReference type="EMBL" id="GHH52499.1"/>
    </source>
</evidence>
<dbReference type="PANTHER" id="PTHR23426:SF65">
    <property type="entry name" value="FERREDOXIN-2, MITOCHONDRIAL"/>
    <property type="match status" value="1"/>
</dbReference>
<protein>
    <submittedName>
        <fullName evidence="8">Peptide ABC transporter substrate-binding protein</fullName>
    </submittedName>
</protein>
<dbReference type="Gene3D" id="3.10.20.30">
    <property type="match status" value="1"/>
</dbReference>
<keyword evidence="9" id="KW-1185">Reference proteome</keyword>
<keyword evidence="4" id="KW-0408">Iron</keyword>
<dbReference type="Proteomes" id="UP000605568">
    <property type="component" value="Unassembled WGS sequence"/>
</dbReference>
<keyword evidence="3" id="KW-0479">Metal-binding</keyword>
<sequence>MAKITYIQTDGTSTIVDVKDGDSVMRGAKLNGVPGIVAECGGGASCGTCHVYVDKDNTRPLSTMHAVEDELLYCTASPRLDNSRLSCQIPVSDDVDGLVVHVPEKQI</sequence>
<comment type="cofactor">
    <cofactor evidence="6">
        <name>[2Fe-2S] cluster</name>
        <dbReference type="ChEBI" id="CHEBI:190135"/>
    </cofactor>
</comment>
<name>A0ABQ3MNZ9_9PSEU</name>
<dbReference type="InterPro" id="IPR012675">
    <property type="entry name" value="Beta-grasp_dom_sf"/>
</dbReference>
<dbReference type="Pfam" id="PF00111">
    <property type="entry name" value="Fer2"/>
    <property type="match status" value="1"/>
</dbReference>
<evidence type="ECO:0000259" key="7">
    <source>
        <dbReference type="PROSITE" id="PS51085"/>
    </source>
</evidence>
<organism evidence="8 9">
    <name type="scientific">Lentzea cavernae</name>
    <dbReference type="NCBI Taxonomy" id="2020703"/>
    <lineage>
        <taxon>Bacteria</taxon>
        <taxon>Bacillati</taxon>
        <taxon>Actinomycetota</taxon>
        <taxon>Actinomycetes</taxon>
        <taxon>Pseudonocardiales</taxon>
        <taxon>Pseudonocardiaceae</taxon>
        <taxon>Lentzea</taxon>
    </lineage>
</organism>